<dbReference type="Proteomes" id="UP000596092">
    <property type="component" value="Chromosome"/>
</dbReference>
<reference evidence="1 2" key="1">
    <citation type="submission" date="2020-05" db="EMBL/GenBank/DDBJ databases">
        <title>Complete genome of Desulfobulbus oligotrophicus.</title>
        <authorList>
            <person name="Podar M."/>
        </authorList>
    </citation>
    <scope>NUCLEOTIDE SEQUENCE [LARGE SCALE GENOMIC DNA]</scope>
    <source>
        <strain evidence="1 2">Prop6</strain>
    </source>
</reference>
<sequence>MKLIGQKITYRRPFSLELLSSKVAGLTKTLDDQDILILENGDNIIKGPQIICPEIQQQPQQAC</sequence>
<accession>A0A7T5VEC7</accession>
<evidence type="ECO:0000313" key="2">
    <source>
        <dbReference type="Proteomes" id="UP000596092"/>
    </source>
</evidence>
<dbReference type="RefSeq" id="WP_199262399.1">
    <property type="nucleotide sequence ID" value="NZ_CP054140.1"/>
</dbReference>
<dbReference type="AlphaFoldDB" id="A0A7T5VEC7"/>
<gene>
    <name evidence="1" type="ORF">HP555_10885</name>
</gene>
<dbReference type="EMBL" id="CP054140">
    <property type="protein sequence ID" value="QQG66334.1"/>
    <property type="molecule type" value="Genomic_DNA"/>
</dbReference>
<name>A0A7T5VEC7_9BACT</name>
<organism evidence="1 2">
    <name type="scientific">Desulfobulbus oligotrophicus</name>
    <dbReference type="NCBI Taxonomy" id="1909699"/>
    <lineage>
        <taxon>Bacteria</taxon>
        <taxon>Pseudomonadati</taxon>
        <taxon>Thermodesulfobacteriota</taxon>
        <taxon>Desulfobulbia</taxon>
        <taxon>Desulfobulbales</taxon>
        <taxon>Desulfobulbaceae</taxon>
        <taxon>Desulfobulbus</taxon>
    </lineage>
</organism>
<dbReference type="KEGG" id="dog:HP555_10885"/>
<proteinExistence type="predicted"/>
<evidence type="ECO:0000313" key="1">
    <source>
        <dbReference type="EMBL" id="QQG66334.1"/>
    </source>
</evidence>
<protein>
    <submittedName>
        <fullName evidence="1">Uncharacterized protein</fullName>
    </submittedName>
</protein>
<keyword evidence="2" id="KW-1185">Reference proteome</keyword>